<protein>
    <submittedName>
        <fullName evidence="2">Uncharacterized protein</fullName>
    </submittedName>
</protein>
<dbReference type="AlphaFoldDB" id="A0A3B0BZJ4"/>
<reference evidence="2 3" key="1">
    <citation type="submission" date="2018-10" db="EMBL/GenBank/DDBJ databases">
        <title>Ulvibacterium marinum gen. nov., sp. nov., a novel marine bacterium of the family Flavobacteriaceae, isolated from a culture of the green alga Ulva prolifera.</title>
        <authorList>
            <person name="Zhang Z."/>
        </authorList>
    </citation>
    <scope>NUCLEOTIDE SEQUENCE [LARGE SCALE GENOMIC DNA]</scope>
    <source>
        <strain evidence="2 3">CCMM003</strain>
    </source>
</reference>
<gene>
    <name evidence="2" type="ORF">D7Z94_18995</name>
</gene>
<organism evidence="2 3">
    <name type="scientific">Ulvibacterium marinum</name>
    <dbReference type="NCBI Taxonomy" id="2419782"/>
    <lineage>
        <taxon>Bacteria</taxon>
        <taxon>Pseudomonadati</taxon>
        <taxon>Bacteroidota</taxon>
        <taxon>Flavobacteriia</taxon>
        <taxon>Flavobacteriales</taxon>
        <taxon>Flavobacteriaceae</taxon>
        <taxon>Ulvibacterium</taxon>
    </lineage>
</organism>
<comment type="caution">
    <text evidence="2">The sequence shown here is derived from an EMBL/GenBank/DDBJ whole genome shotgun (WGS) entry which is preliminary data.</text>
</comment>
<dbReference type="RefSeq" id="WP_120713227.1">
    <property type="nucleotide sequence ID" value="NZ_RBCJ01000004.1"/>
</dbReference>
<proteinExistence type="predicted"/>
<evidence type="ECO:0000313" key="3">
    <source>
        <dbReference type="Proteomes" id="UP000276603"/>
    </source>
</evidence>
<accession>A0A3B0BZJ4</accession>
<evidence type="ECO:0000313" key="2">
    <source>
        <dbReference type="EMBL" id="RKN78320.1"/>
    </source>
</evidence>
<evidence type="ECO:0000256" key="1">
    <source>
        <dbReference type="SAM" id="SignalP"/>
    </source>
</evidence>
<sequence>MVSFTFFRIVLFGSILFCCPLFGQNIAPIATDDVYTGYLNRTITADVSNGVLANDTDPDGGSLSINPIPVVSPTTGILTLGNDGSFTFVPQAGFVGNVTFDYEVCDDGTASQLVSQFDFDTSALTTATVGPNATTINSNAVQTACGVRIGSGAGGSAGLDITIPNTGSIFNFSSFRIELDYQDNESTADIITGGNFRIYHITGNEIGVAITVIDGNTGLSTLYTRTLGSFLGGNNTYIVEYDELTGDITYTANGTTTTIGNVAPDYSPLDTSLATAPIVGRFMDNSGGSDPSLCKIAITDTSKLCDTGTVNINFTASLITNKRITYRVNPD</sequence>
<dbReference type="Pfam" id="PF17963">
    <property type="entry name" value="Big_9"/>
    <property type="match status" value="1"/>
</dbReference>
<name>A0A3B0BZJ4_9FLAO</name>
<feature type="signal peptide" evidence="1">
    <location>
        <begin position="1"/>
        <end position="23"/>
    </location>
</feature>
<dbReference type="EMBL" id="RBCJ01000004">
    <property type="protein sequence ID" value="RKN78320.1"/>
    <property type="molecule type" value="Genomic_DNA"/>
</dbReference>
<keyword evidence="1" id="KW-0732">Signal</keyword>
<dbReference type="Proteomes" id="UP000276603">
    <property type="component" value="Unassembled WGS sequence"/>
</dbReference>
<feature type="chain" id="PRO_5017233935" evidence="1">
    <location>
        <begin position="24"/>
        <end position="331"/>
    </location>
</feature>
<dbReference type="OrthoDB" id="9805017at2"/>
<dbReference type="Gene3D" id="2.60.40.3440">
    <property type="match status" value="1"/>
</dbReference>
<keyword evidence="3" id="KW-1185">Reference proteome</keyword>